<feature type="domain" description="Adenylosuccinate lyase C-terminal" evidence="3">
    <location>
        <begin position="369"/>
        <end position="443"/>
    </location>
</feature>
<dbReference type="InterPro" id="IPR008948">
    <property type="entry name" value="L-Aspartase-like"/>
</dbReference>
<dbReference type="InterPro" id="IPR012789">
    <property type="entry name" value="Protocat_PcaB-like"/>
</dbReference>
<dbReference type="PROSITE" id="PS00163">
    <property type="entry name" value="FUMARATE_LYASES"/>
    <property type="match status" value="1"/>
</dbReference>
<dbReference type="NCBIfam" id="TIGR02426">
    <property type="entry name" value="protocat_pcaB"/>
    <property type="match status" value="1"/>
</dbReference>
<dbReference type="PRINTS" id="PR00145">
    <property type="entry name" value="ARGSUCLYASE"/>
</dbReference>
<evidence type="ECO:0000259" key="3">
    <source>
        <dbReference type="SMART" id="SM00998"/>
    </source>
</evidence>
<comment type="caution">
    <text evidence="4">The sequence shown here is derived from an EMBL/GenBank/DDBJ whole genome shotgun (WGS) entry which is preliminary data.</text>
</comment>
<keyword evidence="5" id="KW-1185">Reference proteome</keyword>
<dbReference type="PANTHER" id="PTHR43172:SF2">
    <property type="entry name" value="ADENYLOSUCCINATE LYASE C-TERMINAL DOMAIN-CONTAINING PROTEIN"/>
    <property type="match status" value="1"/>
</dbReference>
<sequence>MAVSPLDSTLFQLLFSGREIAKLFSDEATVAQMLRVEAALARVQGRLGVIPEEAADAIDAVLFETVLPVSELTDGTGDAGVPVPALVAALRSRMDTDAGQYLHWGATSQDIVDTALVLTLASAAEVLEMRLEHSIQALKSLAERHRATVMVARTRSQQALPMTFGLKVANWLSPLLRHRTRLAELRSRLLVVQFGGAVGTLSALGGRGLEVMEALAAELKLQTPAVPWHTQRDGLAEFAGWLSLVTGSLGKIGQDIVLMSQNEVGEVREGGQALGEGARGGSSTMPQKSNPVSSEVLVTSARNNATLLPALHQALLQEHERGGAAWQLEWLSLPQMVVSTVVSLKHALYLIENLEVNAKRMRSNLEISNGLMLAEAATFALAEHLPRPEAQTLVKQCCHEAAASGLNLMDVLAECCDAPVDWTQLRDPEHYLGVTDQLIDRVLSSV</sequence>
<dbReference type="NCBIfam" id="NF004631">
    <property type="entry name" value="PRK05975.1"/>
    <property type="match status" value="1"/>
</dbReference>
<dbReference type="Pfam" id="PF10397">
    <property type="entry name" value="ADSL_C"/>
    <property type="match status" value="1"/>
</dbReference>
<dbReference type="PRINTS" id="PR00149">
    <property type="entry name" value="FUMRATELYASE"/>
</dbReference>
<dbReference type="GO" id="GO:0047472">
    <property type="term" value="F:3-carboxy-cis,cis-muconate cycloisomerase activity"/>
    <property type="evidence" value="ECO:0007669"/>
    <property type="project" value="UniProtKB-UniRule"/>
</dbReference>
<dbReference type="EMBL" id="VHSH01000002">
    <property type="protein sequence ID" value="TQV82284.1"/>
    <property type="molecule type" value="Genomic_DNA"/>
</dbReference>
<dbReference type="Pfam" id="PF00206">
    <property type="entry name" value="Lyase_1"/>
    <property type="match status" value="1"/>
</dbReference>
<gene>
    <name evidence="4" type="primary">pcaB</name>
    <name evidence="4" type="ORF">FKG95_08695</name>
</gene>
<evidence type="ECO:0000313" key="4">
    <source>
        <dbReference type="EMBL" id="TQV82284.1"/>
    </source>
</evidence>
<dbReference type="Gene3D" id="1.10.40.30">
    <property type="entry name" value="Fumarase/aspartase (C-terminal domain)"/>
    <property type="match status" value="1"/>
</dbReference>
<protein>
    <recommendedName>
        <fullName evidence="2">3-carboxy-cis,cis-muconate cycloisomerase</fullName>
        <ecNumber evidence="2">5.5.1.2</ecNumber>
    </recommendedName>
</protein>
<evidence type="ECO:0000256" key="1">
    <source>
        <dbReference type="ARBA" id="ARBA00034772"/>
    </source>
</evidence>
<organism evidence="4 5">
    <name type="scientific">Denitrobaculum tricleocarpae</name>
    <dbReference type="NCBI Taxonomy" id="2591009"/>
    <lineage>
        <taxon>Bacteria</taxon>
        <taxon>Pseudomonadati</taxon>
        <taxon>Pseudomonadota</taxon>
        <taxon>Alphaproteobacteria</taxon>
        <taxon>Rhodospirillales</taxon>
        <taxon>Rhodospirillaceae</taxon>
        <taxon>Denitrobaculum</taxon>
    </lineage>
</organism>
<dbReference type="SUPFAM" id="SSF48557">
    <property type="entry name" value="L-aspartase-like"/>
    <property type="match status" value="1"/>
</dbReference>
<dbReference type="Gene3D" id="1.20.200.10">
    <property type="entry name" value="Fumarase/aspartase (Central domain)"/>
    <property type="match status" value="1"/>
</dbReference>
<comment type="similarity">
    <text evidence="1">Belongs to the class-II fumarase/aspartase family.</text>
</comment>
<dbReference type="SMART" id="SM00998">
    <property type="entry name" value="ADSL_C"/>
    <property type="match status" value="1"/>
</dbReference>
<dbReference type="PANTHER" id="PTHR43172">
    <property type="entry name" value="ADENYLOSUCCINATE LYASE"/>
    <property type="match status" value="1"/>
</dbReference>
<name>A0A545TYL5_9PROT</name>
<dbReference type="OrthoDB" id="9768878at2"/>
<dbReference type="InterPro" id="IPR019468">
    <property type="entry name" value="AdenyloSucc_lyase_C"/>
</dbReference>
<dbReference type="InterPro" id="IPR000362">
    <property type="entry name" value="Fumarate_lyase_fam"/>
</dbReference>
<keyword evidence="4" id="KW-0413">Isomerase</keyword>
<reference evidence="4 5" key="1">
    <citation type="submission" date="2019-06" db="EMBL/GenBank/DDBJ databases">
        <title>Whole genome sequence for Rhodospirillaceae sp. R148.</title>
        <authorList>
            <person name="Wang G."/>
        </authorList>
    </citation>
    <scope>NUCLEOTIDE SEQUENCE [LARGE SCALE GENOMIC DNA]</scope>
    <source>
        <strain evidence="4 5">R148</strain>
    </source>
</reference>
<dbReference type="InterPro" id="IPR020557">
    <property type="entry name" value="Fumarate_lyase_CS"/>
</dbReference>
<accession>A0A545TYL5</accession>
<dbReference type="EC" id="5.5.1.2" evidence="2"/>
<dbReference type="Proteomes" id="UP000315252">
    <property type="component" value="Unassembled WGS sequence"/>
</dbReference>
<proteinExistence type="inferred from homology"/>
<evidence type="ECO:0000256" key="2">
    <source>
        <dbReference type="NCBIfam" id="TIGR02426"/>
    </source>
</evidence>
<dbReference type="GO" id="GO:0019619">
    <property type="term" value="P:3,4-dihydroxybenzoate catabolic process"/>
    <property type="evidence" value="ECO:0007669"/>
    <property type="project" value="InterPro"/>
</dbReference>
<dbReference type="AlphaFoldDB" id="A0A545TYL5"/>
<dbReference type="InterPro" id="IPR022761">
    <property type="entry name" value="Fumarate_lyase_N"/>
</dbReference>
<dbReference type="GO" id="GO:0016829">
    <property type="term" value="F:lyase activity"/>
    <property type="evidence" value="ECO:0007669"/>
    <property type="project" value="UniProtKB-ARBA"/>
</dbReference>
<dbReference type="CDD" id="cd01597">
    <property type="entry name" value="pCLME"/>
    <property type="match status" value="1"/>
</dbReference>
<evidence type="ECO:0000313" key="5">
    <source>
        <dbReference type="Proteomes" id="UP000315252"/>
    </source>
</evidence>
<dbReference type="RefSeq" id="WP_142895915.1">
    <property type="nucleotide sequence ID" value="NZ_ML660053.1"/>
</dbReference>